<name>A0A7X3CSW4_9BACL</name>
<gene>
    <name evidence="2" type="ORF">GNP93_06970</name>
</gene>
<dbReference type="EMBL" id="WNZX01000004">
    <property type="protein sequence ID" value="MUG70419.1"/>
    <property type="molecule type" value="Genomic_DNA"/>
</dbReference>
<dbReference type="Proteomes" id="UP000450917">
    <property type="component" value="Unassembled WGS sequence"/>
</dbReference>
<evidence type="ECO:0000313" key="2">
    <source>
        <dbReference type="EMBL" id="MUG70419.1"/>
    </source>
</evidence>
<keyword evidence="1" id="KW-0472">Membrane</keyword>
<keyword evidence="3" id="KW-1185">Reference proteome</keyword>
<feature type="transmembrane region" description="Helical" evidence="1">
    <location>
        <begin position="63"/>
        <end position="82"/>
    </location>
</feature>
<organism evidence="2 3">
    <name type="scientific">Paenibacillus validus</name>
    <dbReference type="NCBI Taxonomy" id="44253"/>
    <lineage>
        <taxon>Bacteria</taxon>
        <taxon>Bacillati</taxon>
        <taxon>Bacillota</taxon>
        <taxon>Bacilli</taxon>
        <taxon>Bacillales</taxon>
        <taxon>Paenibacillaceae</taxon>
        <taxon>Paenibacillus</taxon>
    </lineage>
</organism>
<reference evidence="2 3" key="1">
    <citation type="submission" date="2019-11" db="EMBL/GenBank/DDBJ databases">
        <title>Draft genome sequences of five Paenibacillus species of dairy origin.</title>
        <authorList>
            <person name="Olajide A.M."/>
            <person name="Chen S."/>
            <person name="Lapointe G."/>
        </authorList>
    </citation>
    <scope>NUCLEOTIDE SEQUENCE [LARGE SCALE GENOMIC DNA]</scope>
    <source>
        <strain evidence="2 3">2CS3</strain>
    </source>
</reference>
<proteinExistence type="predicted"/>
<feature type="transmembrane region" description="Helical" evidence="1">
    <location>
        <begin position="21"/>
        <end position="43"/>
    </location>
</feature>
<evidence type="ECO:0000313" key="3">
    <source>
        <dbReference type="Proteomes" id="UP000450917"/>
    </source>
</evidence>
<comment type="caution">
    <text evidence="2">The sequence shown here is derived from an EMBL/GenBank/DDBJ whole genome shotgun (WGS) entry which is preliminary data.</text>
</comment>
<dbReference type="RefSeq" id="WP_141333924.1">
    <property type="nucleotide sequence ID" value="NZ_JBDLZV010000001.1"/>
</dbReference>
<feature type="transmembrane region" description="Helical" evidence="1">
    <location>
        <begin position="89"/>
        <end position="107"/>
    </location>
</feature>
<protein>
    <submittedName>
        <fullName evidence="2">Permease</fullName>
    </submittedName>
</protein>
<evidence type="ECO:0000256" key="1">
    <source>
        <dbReference type="SAM" id="Phobius"/>
    </source>
</evidence>
<accession>A0A7X3CSW4</accession>
<dbReference type="AlphaFoldDB" id="A0A7X3CSW4"/>
<sequence length="191" mass="19829">MFAGHFGLAAAVKAKTPEVPLWALVVSTQLLDVVFVPLFLAGVETMEPVGAGGYGESIIHADYSHSLLGALLISLLAGWIGGRLWGRRGGLVIAALAFSHWLLDLAVHRTDMPILPGNTGDLPLLGFGLWTSASASIAVEAILLAVGFFLYTRSIVGAKGVKSNRGIRFAAIGTMGGLLVLSLLADVLGIG</sequence>
<keyword evidence="1" id="KW-0812">Transmembrane</keyword>
<feature type="transmembrane region" description="Helical" evidence="1">
    <location>
        <begin position="169"/>
        <end position="190"/>
    </location>
</feature>
<feature type="transmembrane region" description="Helical" evidence="1">
    <location>
        <begin position="127"/>
        <end position="149"/>
    </location>
</feature>
<keyword evidence="1" id="KW-1133">Transmembrane helix</keyword>